<name>A0ABM8JQF5_9MOLU</name>
<sequence>MQNNKINFCTLTGDNCSWCEKRVYDYEQNIIKIHCHDDYDNIVITNENNEIEIYEMFHQKCWNEKINFKPTKPKIKKYKKIIFKNEQDKWNEFKEKLIKEKSLQFLYDELDLSCSNDYQDKKSKKVS</sequence>
<reference evidence="2" key="1">
    <citation type="journal article" date="2024" name="FEMS Microbiol. Lett.">
        <title>Genomic insights into Spiroplasma endosymbionts that induce male-killing and protective phenotypes in the pea aphid.</title>
        <authorList>
            <person name="Arai H."/>
            <person name="Legeai F."/>
            <person name="Kageyama D."/>
            <person name="Sugio A."/>
            <person name="Simon J.C."/>
        </authorList>
    </citation>
    <scope>NUCLEOTIDE SEQUENCE [LARGE SCALE GENOMIC DNA]</scope>
    <source>
        <strain evidence="2">sAp269</strain>
    </source>
</reference>
<dbReference type="RefSeq" id="WP_353306289.1">
    <property type="nucleotide sequence ID" value="NZ_AP028955.1"/>
</dbReference>
<evidence type="ECO:0000313" key="2">
    <source>
        <dbReference type="Proteomes" id="UP001473424"/>
    </source>
</evidence>
<proteinExistence type="predicted"/>
<dbReference type="Proteomes" id="UP001473424">
    <property type="component" value="Chromosome"/>
</dbReference>
<organism evidence="1 2">
    <name type="scientific">Spiroplasma ixodetis</name>
    <dbReference type="NCBI Taxonomy" id="2141"/>
    <lineage>
        <taxon>Bacteria</taxon>
        <taxon>Bacillati</taxon>
        <taxon>Mycoplasmatota</taxon>
        <taxon>Mollicutes</taxon>
        <taxon>Entomoplasmatales</taxon>
        <taxon>Spiroplasmataceae</taxon>
        <taxon>Spiroplasma</taxon>
    </lineage>
</organism>
<dbReference type="EMBL" id="AP028955">
    <property type="protein sequence ID" value="BET39528.1"/>
    <property type="molecule type" value="Genomic_DNA"/>
</dbReference>
<gene>
    <name evidence="1" type="ORF">SAP269_21170</name>
</gene>
<protein>
    <submittedName>
        <fullName evidence="1">Uncharacterized protein</fullName>
    </submittedName>
</protein>
<accession>A0ABM8JQF5</accession>
<evidence type="ECO:0000313" key="1">
    <source>
        <dbReference type="EMBL" id="BET39528.1"/>
    </source>
</evidence>
<keyword evidence="2" id="KW-1185">Reference proteome</keyword>